<evidence type="ECO:0000313" key="2">
    <source>
        <dbReference type="EMBL" id="KAL0005316.1"/>
    </source>
</evidence>
<evidence type="ECO:0000313" key="3">
    <source>
        <dbReference type="Proteomes" id="UP001459277"/>
    </source>
</evidence>
<dbReference type="GO" id="GO:0016592">
    <property type="term" value="C:mediator complex"/>
    <property type="evidence" value="ECO:0007669"/>
    <property type="project" value="InterPro"/>
</dbReference>
<proteinExistence type="predicted"/>
<sequence length="175" mass="18393">MLSSKLLPEMEVKDNSKREQLLHPTQWCQSVITFTVLPVILSSKLLPEMEVKDNSKREQLLHGMQNLPLSLQIEKFKASAPQLIGRSAASPSATTATSFDNTTTSPLQCADSSRSGTNMMNTISSATYPSAAAAAATNAETDATTSASAAATPCTATFQAICNPRTGTEPAASAA</sequence>
<evidence type="ECO:0000256" key="1">
    <source>
        <dbReference type="SAM" id="MobiDB-lite"/>
    </source>
</evidence>
<dbReference type="InterPro" id="IPR038795">
    <property type="entry name" value="MED8_plant"/>
</dbReference>
<accession>A0AAW2D9G7</accession>
<dbReference type="PANTHER" id="PTHR35552:SF1">
    <property type="entry name" value="MEDIATOR OF RNA POLYMERASE II TRANSCRIPTION SUBUNIT 8"/>
    <property type="match status" value="1"/>
</dbReference>
<dbReference type="Proteomes" id="UP001459277">
    <property type="component" value="Unassembled WGS sequence"/>
</dbReference>
<gene>
    <name evidence="2" type="ORF">SO802_012877</name>
</gene>
<comment type="caution">
    <text evidence="2">The sequence shown here is derived from an EMBL/GenBank/DDBJ whole genome shotgun (WGS) entry which is preliminary data.</text>
</comment>
<dbReference type="PANTHER" id="PTHR35552">
    <property type="entry name" value="MEDIATOR OF RNA POLYMERASE II TRANSCRIPTION SUBUNIT 8"/>
    <property type="match status" value="1"/>
</dbReference>
<keyword evidence="3" id="KW-1185">Reference proteome</keyword>
<organism evidence="2 3">
    <name type="scientific">Lithocarpus litseifolius</name>
    <dbReference type="NCBI Taxonomy" id="425828"/>
    <lineage>
        <taxon>Eukaryota</taxon>
        <taxon>Viridiplantae</taxon>
        <taxon>Streptophyta</taxon>
        <taxon>Embryophyta</taxon>
        <taxon>Tracheophyta</taxon>
        <taxon>Spermatophyta</taxon>
        <taxon>Magnoliopsida</taxon>
        <taxon>eudicotyledons</taxon>
        <taxon>Gunneridae</taxon>
        <taxon>Pentapetalae</taxon>
        <taxon>rosids</taxon>
        <taxon>fabids</taxon>
        <taxon>Fagales</taxon>
        <taxon>Fagaceae</taxon>
        <taxon>Lithocarpus</taxon>
    </lineage>
</organism>
<dbReference type="EMBL" id="JAZDWU010000004">
    <property type="protein sequence ID" value="KAL0005316.1"/>
    <property type="molecule type" value="Genomic_DNA"/>
</dbReference>
<feature type="region of interest" description="Disordered" evidence="1">
    <location>
        <begin position="89"/>
        <end position="116"/>
    </location>
</feature>
<protein>
    <submittedName>
        <fullName evidence="2">Uncharacterized protein</fullName>
    </submittedName>
</protein>
<feature type="compositionally biased region" description="Polar residues" evidence="1">
    <location>
        <begin position="106"/>
        <end position="116"/>
    </location>
</feature>
<reference evidence="2 3" key="1">
    <citation type="submission" date="2024-01" db="EMBL/GenBank/DDBJ databases">
        <title>A telomere-to-telomere, gap-free genome of sweet tea (Lithocarpus litseifolius).</title>
        <authorList>
            <person name="Zhou J."/>
        </authorList>
    </citation>
    <scope>NUCLEOTIDE SEQUENCE [LARGE SCALE GENOMIC DNA]</scope>
    <source>
        <strain evidence="2">Zhou-2022a</strain>
        <tissue evidence="2">Leaf</tissue>
    </source>
</reference>
<dbReference type="AlphaFoldDB" id="A0AAW2D9G7"/>
<feature type="compositionally biased region" description="Low complexity" evidence="1">
    <location>
        <begin position="89"/>
        <end position="105"/>
    </location>
</feature>
<name>A0AAW2D9G7_9ROSI</name>